<accession>Q8FQA3</accession>
<reference evidence="1 2" key="1">
    <citation type="journal article" date="2003" name="Genome Res.">
        <title>Comparative complete genome sequence analysis of the amino acid replacements responsible for the thermostability of Corynebacterium efficiens.</title>
        <authorList>
            <person name="Nishio Y."/>
            <person name="Nakamura Y."/>
            <person name="Kawarabayasi Y."/>
            <person name="Usuda Y."/>
            <person name="Kimura E."/>
            <person name="Sugimoto S."/>
            <person name="Matsui K."/>
            <person name="Yamagishi A."/>
            <person name="Kikuchi H."/>
            <person name="Ikeo K."/>
            <person name="Gojobori T."/>
        </authorList>
    </citation>
    <scope>NUCLEOTIDE SEQUENCE [LARGE SCALE GENOMIC DNA]</scope>
    <source>
        <strain evidence="2">DSM 44549 / YS-314 / AJ 12310 / JCM 11189 / NBRC 100395</strain>
    </source>
</reference>
<sequence>MWRSIDSCKGAGSESCTVGGLGMYLLQNYAAWQGKLEKYFFSRPNHPVLIYVDEAELSNIYSDQANAVESLRSAILEYLDPARDNVPFEQVEKLVKRWKLGDRVQAPPVLPLLAMTVLAASRMEKSQDRGAGNYYDPLAELLLKDGYTDAFVTKLREKSSLLLVDFWELLHNWIESRGGTVGLSTIRTLPSRKRIGYALSQAMVKGSDRRILFQFFSDLDLSNRQIPHPQVLLDKLQKWDSPTRRFSSFFRKFLNSHSDQELLAEVVHQLAESWDGEQIATSVESRSTGCTAHLSINPYEEEIAWAIEISEDDPAQSLRMGNFILDLFKLLDPEWRLAQIPESYTVTSIMKGMALAVGKRGVVFRASPILFLRDDPVTGGLLTVEDPMSGEAYVLCCEQHLLRKIERFFGSYFHNRVEVLEIPSLKRQMGSAILVSIAGFKSEDELSRFRRAFNLGAQRSLSISKRPKMRGGLRLSTNLVSDLYLTGAEPDIVGIPVQDRESFSIEISGKPSTVSITSGVLRLREFGLQAGYHTVSVKGHFFEFKTSNREITDFGDKKSDSYRPNEADRLIRYAPVYLRETIEPEVLYASADETLFLIAGGNIRNVGRKSDPRFLSSALNGKYNPTFETWVAPDVVWIAQRDGHNWRIWRPRSNASEVFHVDSSVDLAYEWHAANRVKHPNRWTMVLGEGSSRVS</sequence>
<name>Q8FQA3_COREF</name>
<dbReference type="EMBL" id="BA000035">
    <property type="protein sequence ID" value="BAC18028.1"/>
    <property type="molecule type" value="Genomic_DNA"/>
</dbReference>
<dbReference type="AlphaFoldDB" id="Q8FQA3"/>
<evidence type="ECO:0000313" key="2">
    <source>
        <dbReference type="Proteomes" id="UP000001409"/>
    </source>
</evidence>
<proteinExistence type="predicted"/>
<organism evidence="1 2">
    <name type="scientific">Corynebacterium efficiens (strain DSM 44549 / YS-314 / AJ 12310 / JCM 11189 / NBRC 100395)</name>
    <dbReference type="NCBI Taxonomy" id="196164"/>
    <lineage>
        <taxon>Bacteria</taxon>
        <taxon>Bacillati</taxon>
        <taxon>Actinomycetota</taxon>
        <taxon>Actinomycetes</taxon>
        <taxon>Mycobacteriales</taxon>
        <taxon>Corynebacteriaceae</taxon>
        <taxon>Corynebacterium</taxon>
    </lineage>
</organism>
<dbReference type="eggNOG" id="COG2141">
    <property type="taxonomic scope" value="Bacteria"/>
</dbReference>
<dbReference type="HOGENOM" id="CLU_025666_0_0_11"/>
<dbReference type="KEGG" id="cef:CE1218"/>
<keyword evidence="2" id="KW-1185">Reference proteome</keyword>
<dbReference type="Proteomes" id="UP000001409">
    <property type="component" value="Chromosome"/>
</dbReference>
<protein>
    <submittedName>
        <fullName evidence="1">Uncharacterized protein</fullName>
    </submittedName>
</protein>
<evidence type="ECO:0000313" key="1">
    <source>
        <dbReference type="EMBL" id="BAC18028.1"/>
    </source>
</evidence>